<dbReference type="InterPro" id="IPR023405">
    <property type="entry name" value="Topo_IA_core_domain"/>
</dbReference>
<dbReference type="Proteomes" id="UP000321721">
    <property type="component" value="Unassembled WGS sequence"/>
</dbReference>
<dbReference type="Gene3D" id="1.10.290.10">
    <property type="entry name" value="Topoisomerase I, domain 4"/>
    <property type="match status" value="1"/>
</dbReference>
<dbReference type="GO" id="GO:0006265">
    <property type="term" value="P:DNA topological change"/>
    <property type="evidence" value="ECO:0007669"/>
    <property type="project" value="UniProtKB-UniRule"/>
</dbReference>
<dbReference type="GO" id="GO:0003677">
    <property type="term" value="F:DNA binding"/>
    <property type="evidence" value="ECO:0007669"/>
    <property type="project" value="UniProtKB-KW"/>
</dbReference>
<dbReference type="SUPFAM" id="SSF56712">
    <property type="entry name" value="Prokaryotic type I DNA topoisomerase"/>
    <property type="match status" value="1"/>
</dbReference>
<dbReference type="EMBL" id="VOOS01000006">
    <property type="protein sequence ID" value="TXB63906.1"/>
    <property type="molecule type" value="Genomic_DNA"/>
</dbReference>
<dbReference type="EC" id="5.6.2.1" evidence="8"/>
<feature type="site" description="Interaction with DNA" evidence="8">
    <location>
        <position position="143"/>
    </location>
</feature>
<dbReference type="Pfam" id="PF13368">
    <property type="entry name" value="Toprim_C_rpt"/>
    <property type="match status" value="3"/>
</dbReference>
<keyword evidence="6 8" id="KW-0238">DNA-binding</keyword>
<dbReference type="OrthoDB" id="9804262at2"/>
<dbReference type="InterPro" id="IPR023406">
    <property type="entry name" value="Topo_IA_AS"/>
</dbReference>
<dbReference type="InterPro" id="IPR013824">
    <property type="entry name" value="Topo_IA_cen_sub1"/>
</dbReference>
<dbReference type="PANTHER" id="PTHR42785:SF1">
    <property type="entry name" value="DNA TOPOISOMERASE"/>
    <property type="match status" value="1"/>
</dbReference>
<keyword evidence="3" id="KW-0479">Metal-binding</keyword>
<evidence type="ECO:0000259" key="10">
    <source>
        <dbReference type="PROSITE" id="PS52039"/>
    </source>
</evidence>
<feature type="site" description="Interaction with DNA" evidence="8">
    <location>
        <position position="474"/>
    </location>
</feature>
<dbReference type="SMART" id="SM00493">
    <property type="entry name" value="TOPRIM"/>
    <property type="match status" value="1"/>
</dbReference>
<evidence type="ECO:0000313" key="11">
    <source>
        <dbReference type="EMBL" id="TXB63906.1"/>
    </source>
</evidence>
<evidence type="ECO:0000256" key="6">
    <source>
        <dbReference type="ARBA" id="ARBA00023125"/>
    </source>
</evidence>
<dbReference type="InterPro" id="IPR003602">
    <property type="entry name" value="Topo_IA_DNA-bd_dom"/>
</dbReference>
<dbReference type="InterPro" id="IPR025589">
    <property type="entry name" value="Toprim_C_rpt"/>
</dbReference>
<dbReference type="NCBIfam" id="TIGR01051">
    <property type="entry name" value="topA_bact"/>
    <property type="match status" value="1"/>
</dbReference>
<comment type="caution">
    <text evidence="11">The sequence shown here is derived from an EMBL/GenBank/DDBJ whole genome shotgun (WGS) entry which is preliminary data.</text>
</comment>
<dbReference type="InterPro" id="IPR005733">
    <property type="entry name" value="TopoI_bac-type"/>
</dbReference>
<dbReference type="PROSITE" id="PS52039">
    <property type="entry name" value="TOPO_IA_2"/>
    <property type="match status" value="1"/>
</dbReference>
<dbReference type="InterPro" id="IPR034149">
    <property type="entry name" value="TOPRIM_TopoI"/>
</dbReference>
<evidence type="ECO:0000256" key="8">
    <source>
        <dbReference type="HAMAP-Rule" id="MF_00952"/>
    </source>
</evidence>
<evidence type="ECO:0000259" key="9">
    <source>
        <dbReference type="PROSITE" id="PS50880"/>
    </source>
</evidence>
<feature type="site" description="Interaction with DNA" evidence="8">
    <location>
        <position position="140"/>
    </location>
</feature>
<feature type="site" description="Interaction with DNA" evidence="8">
    <location>
        <position position="155"/>
    </location>
</feature>
<keyword evidence="5 8" id="KW-0799">Topoisomerase</keyword>
<dbReference type="CDD" id="cd03363">
    <property type="entry name" value="TOPRIM_TopoIA_TopoI"/>
    <property type="match status" value="1"/>
</dbReference>
<dbReference type="PRINTS" id="PR00417">
    <property type="entry name" value="PRTPISMRASEI"/>
</dbReference>
<protein>
    <recommendedName>
        <fullName evidence="8">DNA topoisomerase 1</fullName>
        <ecNumber evidence="8">5.6.2.1</ecNumber>
    </recommendedName>
    <alternativeName>
        <fullName evidence="8">DNA topoisomerase I</fullName>
    </alternativeName>
</protein>
<dbReference type="Pfam" id="PF01131">
    <property type="entry name" value="Topoisom_bac"/>
    <property type="match status" value="1"/>
</dbReference>
<evidence type="ECO:0000256" key="7">
    <source>
        <dbReference type="ARBA" id="ARBA00023235"/>
    </source>
</evidence>
<feature type="site" description="Interaction with DNA" evidence="8">
    <location>
        <position position="286"/>
    </location>
</feature>
<evidence type="ECO:0000256" key="2">
    <source>
        <dbReference type="ARBA" id="ARBA00009446"/>
    </source>
</evidence>
<dbReference type="InterPro" id="IPR013825">
    <property type="entry name" value="Topo_IA_cen_sub2"/>
</dbReference>
<evidence type="ECO:0000256" key="4">
    <source>
        <dbReference type="ARBA" id="ARBA00022842"/>
    </source>
</evidence>
<keyword evidence="4" id="KW-0460">Magnesium</keyword>
<comment type="function">
    <text evidence="8">Releases the supercoiling and torsional tension of DNA, which is introduced during the DNA replication and transcription, by transiently cleaving and rejoining one strand of the DNA duplex. Introduces a single-strand break via transesterification at a target site in duplex DNA. The scissile phosphodiester is attacked by the catalytic tyrosine of the enzyme, resulting in the formation of a DNA-(5'-phosphotyrosyl)-enzyme intermediate and the expulsion of a 3'-OH DNA strand. The free DNA strand then undergoes passage around the unbroken strand, thus removing DNA supercoils. Finally, in the religation step, the DNA 3'-OH attacks the covalent intermediate to expel the active-site tyrosine and restore the DNA phosphodiester backbone.</text>
</comment>
<organism evidence="11 12">
    <name type="scientific">Vicingus serpentipes</name>
    <dbReference type="NCBI Taxonomy" id="1926625"/>
    <lineage>
        <taxon>Bacteria</taxon>
        <taxon>Pseudomonadati</taxon>
        <taxon>Bacteroidota</taxon>
        <taxon>Flavobacteriia</taxon>
        <taxon>Flavobacteriales</taxon>
        <taxon>Vicingaceae</taxon>
        <taxon>Vicingus</taxon>
    </lineage>
</organism>
<proteinExistence type="inferred from homology"/>
<dbReference type="SMART" id="SM00437">
    <property type="entry name" value="TOP1Ac"/>
    <property type="match status" value="1"/>
</dbReference>
<feature type="site" description="Interaction with DNA" evidence="8">
    <location>
        <position position="139"/>
    </location>
</feature>
<dbReference type="Pfam" id="PF01751">
    <property type="entry name" value="Toprim"/>
    <property type="match status" value="1"/>
</dbReference>
<dbReference type="InterPro" id="IPR000380">
    <property type="entry name" value="Topo_IA"/>
</dbReference>
<feature type="site" description="Interaction with DNA" evidence="8">
    <location>
        <position position="148"/>
    </location>
</feature>
<comment type="catalytic activity">
    <reaction evidence="1 8">
        <text>ATP-independent breakage of single-stranded DNA, followed by passage and rejoining.</text>
        <dbReference type="EC" id="5.6.2.1"/>
    </reaction>
</comment>
<comment type="subunit">
    <text evidence="8">Monomer.</text>
</comment>
<feature type="region of interest" description="Interaction with DNA" evidence="8">
    <location>
        <begin position="163"/>
        <end position="168"/>
    </location>
</feature>
<dbReference type="InterPro" id="IPR013826">
    <property type="entry name" value="Topo_IA_cen_sub3"/>
</dbReference>
<dbReference type="AlphaFoldDB" id="A0A5C6RNM2"/>
<keyword evidence="7 8" id="KW-0413">Isomerase</keyword>
<evidence type="ECO:0000256" key="1">
    <source>
        <dbReference type="ARBA" id="ARBA00000213"/>
    </source>
</evidence>
<dbReference type="PROSITE" id="PS00396">
    <property type="entry name" value="TOPO_IA_1"/>
    <property type="match status" value="1"/>
</dbReference>
<dbReference type="RefSeq" id="WP_147101819.1">
    <property type="nucleotide sequence ID" value="NZ_VOOS01000006.1"/>
</dbReference>
<name>A0A5C6RNM2_9FLAO</name>
<dbReference type="InterPro" id="IPR006171">
    <property type="entry name" value="TOPRIM_dom"/>
</dbReference>
<dbReference type="Gene3D" id="1.10.460.10">
    <property type="entry name" value="Topoisomerase I, domain 2"/>
    <property type="match status" value="2"/>
</dbReference>
<dbReference type="PROSITE" id="PS50880">
    <property type="entry name" value="TOPRIM"/>
    <property type="match status" value="1"/>
</dbReference>
<accession>A0A5C6RNM2</accession>
<feature type="site" description="Interaction with DNA" evidence="8">
    <location>
        <position position="33"/>
    </location>
</feature>
<dbReference type="InterPro" id="IPR003601">
    <property type="entry name" value="Topo_IA_2"/>
</dbReference>
<keyword evidence="12" id="KW-1185">Reference proteome</keyword>
<dbReference type="GO" id="GO:0003917">
    <property type="term" value="F:DNA topoisomerase type I (single strand cut, ATP-independent) activity"/>
    <property type="evidence" value="ECO:0007669"/>
    <property type="project" value="UniProtKB-UniRule"/>
</dbReference>
<dbReference type="CDD" id="cd00186">
    <property type="entry name" value="TOP1Ac"/>
    <property type="match status" value="1"/>
</dbReference>
<feature type="domain" description="Topo IA-type catalytic" evidence="10">
    <location>
        <begin position="129"/>
        <end position="574"/>
    </location>
</feature>
<dbReference type="InterPro" id="IPR028612">
    <property type="entry name" value="Topoisom_1_IA"/>
</dbReference>
<evidence type="ECO:0000256" key="5">
    <source>
        <dbReference type="ARBA" id="ARBA00023029"/>
    </source>
</evidence>
<comment type="similarity">
    <text evidence="2 8">Belongs to the type IA topoisomerase family.</text>
</comment>
<sequence length="824" mass="93352">MAKNLVIVESPAKAKTIEKFLGKDFTVMSSFGHIRDLPGKNISIDIENGFEPQYEIPTDKKKLVSELKKLAKAADMVWLASDEDREGEAISWHLLEALGLKEDKTKRIVFHEITKSAITKAVENPRKINKDLVDAQQARRILDRLVGYELSPVLWKKVKPSLSAGRVQSVSVRLIVEREREIQNFNYESSFRVVANFILENKVVLKAELPKRFKTKKEAETFLEKCKSANFSVESLETKPSKKSPAAPFTTSTLQQEASRKLGFSVSQTMSVAQRLYESGKITYMRTDSVNLSNEAIGAAKAEITKAYGSEFSQVRKYATKSKGAQEAHEAIRPTYFNASSISGESQQVKLYDLIWKRAIASQMSDAQLEKTTVNIAISSADEKFVARGEVLLFEGFLKVYLESTDDENVDEDSGMLPPLKEGENLLLDEIVASERYTHHPARYTEASLVRKLEELGIGRPSTYAPTISTIQKRGYIVKENRDGEKRNYTVLTLKNSNISDEVKSEIFGAEKKKMFPSDIGTIVTDFLVENFNKVLDYGFTARVEEQFDEIAIGQKKWNKMIEEFYTPFHKNIEYTLEHADRASGERALGIDPESGKEVIARIGKFGAMIQIGKTEDEEKPKFASLQGTQTIETITLEEALELFKFPKALGNFEGEEIVVSQGRFGPYVKFADSFVSIPKDEDLSSVNLQRAIELIEEKRKAEAPIASYENMPVQKGVGRFGPFIKWNGMFINVNKKYDFDNLSNQDIAQLIEDKKQKEIEKYIHNWEEEGISLQKARWGRFNLVKGKIKVELGKDTDVENFTLEQAKKLIEEKTPKKKKAKKK</sequence>
<dbReference type="HAMAP" id="MF_00952">
    <property type="entry name" value="Topoisom_1_prok"/>
    <property type="match status" value="1"/>
</dbReference>
<dbReference type="GO" id="GO:0046872">
    <property type="term" value="F:metal ion binding"/>
    <property type="evidence" value="ECO:0007669"/>
    <property type="project" value="UniProtKB-KW"/>
</dbReference>
<evidence type="ECO:0000313" key="12">
    <source>
        <dbReference type="Proteomes" id="UP000321721"/>
    </source>
</evidence>
<dbReference type="Gene3D" id="3.40.50.140">
    <property type="match status" value="1"/>
</dbReference>
<feature type="active site" description="O-(5'-phospho-DNA)-tyrosine intermediate" evidence="8">
    <location>
        <position position="284"/>
    </location>
</feature>
<reference evidence="11 12" key="1">
    <citation type="submission" date="2019-08" db="EMBL/GenBank/DDBJ databases">
        <title>Genome of Vicingus serpentipes NCIMB 15042.</title>
        <authorList>
            <person name="Bowman J.P."/>
        </authorList>
    </citation>
    <scope>NUCLEOTIDE SEQUENCE [LARGE SCALE GENOMIC DNA]</scope>
    <source>
        <strain evidence="11 12">NCIMB 15042</strain>
    </source>
</reference>
<gene>
    <name evidence="8 11" type="primary">topA</name>
    <name evidence="11" type="ORF">FRY74_11670</name>
</gene>
<dbReference type="SMART" id="SM00436">
    <property type="entry name" value="TOP1Bc"/>
    <property type="match status" value="1"/>
</dbReference>
<dbReference type="InterPro" id="IPR013497">
    <property type="entry name" value="Topo_IA_cen"/>
</dbReference>
<evidence type="ECO:0000256" key="3">
    <source>
        <dbReference type="ARBA" id="ARBA00022723"/>
    </source>
</evidence>
<dbReference type="Gene3D" id="2.70.20.10">
    <property type="entry name" value="Topoisomerase I, domain 3"/>
    <property type="match status" value="1"/>
</dbReference>
<feature type="domain" description="Toprim" evidence="9">
    <location>
        <begin position="3"/>
        <end position="113"/>
    </location>
</feature>
<dbReference type="PANTHER" id="PTHR42785">
    <property type="entry name" value="DNA TOPOISOMERASE, TYPE IA, CORE"/>
    <property type="match status" value="1"/>
</dbReference>